<dbReference type="OrthoDB" id="561385at2"/>
<evidence type="ECO:0000256" key="7">
    <source>
        <dbReference type="ARBA" id="ARBA00022840"/>
    </source>
</evidence>
<dbReference type="InterPro" id="IPR052038">
    <property type="entry name" value="Type-VII_TA_antitoxin"/>
</dbReference>
<dbReference type="PANTHER" id="PTHR33571">
    <property type="entry name" value="SSL8005 PROTEIN"/>
    <property type="match status" value="1"/>
</dbReference>
<dbReference type="GO" id="GO:0046872">
    <property type="term" value="F:metal ion binding"/>
    <property type="evidence" value="ECO:0007669"/>
    <property type="project" value="UniProtKB-KW"/>
</dbReference>
<evidence type="ECO:0000313" key="11">
    <source>
        <dbReference type="EMBL" id="RUS66017.1"/>
    </source>
</evidence>
<dbReference type="Gene3D" id="3.30.460.10">
    <property type="entry name" value="Beta Polymerase, domain 2"/>
    <property type="match status" value="1"/>
</dbReference>
<keyword evidence="7" id="KW-0067">ATP-binding</keyword>
<dbReference type="GO" id="GO:0005524">
    <property type="term" value="F:ATP binding"/>
    <property type="evidence" value="ECO:0007669"/>
    <property type="project" value="UniProtKB-KW"/>
</dbReference>
<evidence type="ECO:0000256" key="2">
    <source>
        <dbReference type="ARBA" id="ARBA00022649"/>
    </source>
</evidence>
<dbReference type="CDD" id="cd05403">
    <property type="entry name" value="NT_KNTase_like"/>
    <property type="match status" value="1"/>
</dbReference>
<dbReference type="GO" id="GO:0016779">
    <property type="term" value="F:nucleotidyltransferase activity"/>
    <property type="evidence" value="ECO:0007669"/>
    <property type="project" value="UniProtKB-KW"/>
</dbReference>
<dbReference type="InterPro" id="IPR043519">
    <property type="entry name" value="NT_sf"/>
</dbReference>
<dbReference type="AlphaFoldDB" id="A0A433SBA5"/>
<keyword evidence="6" id="KW-0547">Nucleotide-binding</keyword>
<keyword evidence="3" id="KW-0808">Transferase</keyword>
<dbReference type="Proteomes" id="UP000286947">
    <property type="component" value="Unassembled WGS sequence"/>
</dbReference>
<evidence type="ECO:0000259" key="10">
    <source>
        <dbReference type="Pfam" id="PF01909"/>
    </source>
</evidence>
<evidence type="ECO:0000256" key="3">
    <source>
        <dbReference type="ARBA" id="ARBA00022679"/>
    </source>
</evidence>
<organism evidence="11 12">
    <name type="scientific">Saezia sanguinis</name>
    <dbReference type="NCBI Taxonomy" id="1965230"/>
    <lineage>
        <taxon>Bacteria</taxon>
        <taxon>Pseudomonadati</taxon>
        <taxon>Pseudomonadota</taxon>
        <taxon>Betaproteobacteria</taxon>
        <taxon>Burkholderiales</taxon>
        <taxon>Saeziaceae</taxon>
        <taxon>Saezia</taxon>
    </lineage>
</organism>
<dbReference type="RefSeq" id="WP_126980555.1">
    <property type="nucleotide sequence ID" value="NZ_CAWUGC010000020.1"/>
</dbReference>
<dbReference type="PANTHER" id="PTHR33571:SF12">
    <property type="entry name" value="BSL3053 PROTEIN"/>
    <property type="match status" value="1"/>
</dbReference>
<feature type="domain" description="Polymerase nucleotidyl transferase" evidence="10">
    <location>
        <begin position="69"/>
        <end position="120"/>
    </location>
</feature>
<dbReference type="Pfam" id="PF01909">
    <property type="entry name" value="NTP_transf_2"/>
    <property type="match status" value="1"/>
</dbReference>
<evidence type="ECO:0000256" key="6">
    <source>
        <dbReference type="ARBA" id="ARBA00022741"/>
    </source>
</evidence>
<evidence type="ECO:0000313" key="12">
    <source>
        <dbReference type="Proteomes" id="UP000286947"/>
    </source>
</evidence>
<keyword evidence="12" id="KW-1185">Reference proteome</keyword>
<evidence type="ECO:0000256" key="9">
    <source>
        <dbReference type="ARBA" id="ARBA00038276"/>
    </source>
</evidence>
<evidence type="ECO:0000256" key="8">
    <source>
        <dbReference type="ARBA" id="ARBA00022842"/>
    </source>
</evidence>
<evidence type="ECO:0000256" key="5">
    <source>
        <dbReference type="ARBA" id="ARBA00022723"/>
    </source>
</evidence>
<keyword evidence="8" id="KW-0460">Magnesium</keyword>
<keyword evidence="4" id="KW-0548">Nucleotidyltransferase</keyword>
<keyword evidence="2" id="KW-1277">Toxin-antitoxin system</keyword>
<comment type="cofactor">
    <cofactor evidence="1">
        <name>Mg(2+)</name>
        <dbReference type="ChEBI" id="CHEBI:18420"/>
    </cofactor>
</comment>
<dbReference type="InterPro" id="IPR002934">
    <property type="entry name" value="Polymerase_NTP_transf_dom"/>
</dbReference>
<dbReference type="SUPFAM" id="SSF81301">
    <property type="entry name" value="Nucleotidyltransferase"/>
    <property type="match status" value="1"/>
</dbReference>
<accession>A0A433SBA5</accession>
<name>A0A433SBA5_9BURK</name>
<gene>
    <name evidence="11" type="ORF">CUZ56_02375</name>
</gene>
<comment type="similarity">
    <text evidence="9">Belongs to the MntA antitoxin family.</text>
</comment>
<evidence type="ECO:0000256" key="1">
    <source>
        <dbReference type="ARBA" id="ARBA00001946"/>
    </source>
</evidence>
<evidence type="ECO:0000256" key="4">
    <source>
        <dbReference type="ARBA" id="ARBA00022695"/>
    </source>
</evidence>
<sequence>MSTNKPAHGTTEDNIEIQKLFHALKVDPLAWAKWYMEEANKRRRPSEILAQHRQEAIHIIEEHKGLNPRVFGSVARGDDTINSDINIMIDAQECSMVDLGRMRTDLQKLLGVPVSLIPSDFMFPQIEQATTVQTIPLDKFPK</sequence>
<comment type="caution">
    <text evidence="11">The sequence shown here is derived from an EMBL/GenBank/DDBJ whole genome shotgun (WGS) entry which is preliminary data.</text>
</comment>
<reference evidence="11 12" key="1">
    <citation type="submission" date="2018-01" db="EMBL/GenBank/DDBJ databases">
        <title>Saezia sanguinis gen. nov., sp. nov., in the order Burkholderiales isolated from human blood.</title>
        <authorList>
            <person name="Medina-Pascual M.J."/>
            <person name="Valdezate S."/>
            <person name="Monzon S."/>
            <person name="Cuesta I."/>
            <person name="Carrasco G."/>
            <person name="Villalon P."/>
            <person name="Saez-Nieto J.A."/>
        </authorList>
    </citation>
    <scope>NUCLEOTIDE SEQUENCE [LARGE SCALE GENOMIC DNA]</scope>
    <source>
        <strain evidence="11 12">CNM695-12</strain>
    </source>
</reference>
<dbReference type="EMBL" id="PQSP01000007">
    <property type="protein sequence ID" value="RUS66017.1"/>
    <property type="molecule type" value="Genomic_DNA"/>
</dbReference>
<proteinExistence type="inferred from homology"/>
<keyword evidence="5" id="KW-0479">Metal-binding</keyword>
<protein>
    <recommendedName>
        <fullName evidence="10">Polymerase nucleotidyl transferase domain-containing protein</fullName>
    </recommendedName>
</protein>